<sequence length="360" mass="41491">MDSRYDNALLGILQSEGNIEKFIEVMFGFLMRRTDFFFEYQPGKKLGFPKGIALKMVLKAFDKYDTFFKEYQEKHLLAQVAEDDSDDKEKPTNKPKAEKSETIETKPKPSTTIDSNDSIMTDQSKPSSSEVRPDAPSGEDSTKCETGSEKKVIRVAPGTLFKREENGERLYEAEPDCYNGARRDNFSWSQKHREIDIQVKIPEHIKSSKQLTVKIEKKHIRICENGVAQPIIDSNLSMDIKTETAQWSFEVDEHLLTISLDKVREYWWDSAFEDEEKINVQEIDCSQPIHELDEEAQGKIAQLLFDQQQKRKGLPTSEEQRIQDILKRAWNKDDSPFKGQPFDPNSFKVETSGQLPPNQP</sequence>
<protein>
    <recommendedName>
        <fullName evidence="3">CS domain-containing protein</fullName>
    </recommendedName>
</protein>
<dbReference type="Gene3D" id="2.60.40.790">
    <property type="match status" value="1"/>
</dbReference>
<dbReference type="InterPro" id="IPR025934">
    <property type="entry name" value="NudC_N_dom"/>
</dbReference>
<dbReference type="GO" id="GO:0051082">
    <property type="term" value="F:unfolded protein binding"/>
    <property type="evidence" value="ECO:0007669"/>
    <property type="project" value="TreeGrafter"/>
</dbReference>
<dbReference type="SUPFAM" id="SSF49764">
    <property type="entry name" value="HSP20-like chaperones"/>
    <property type="match status" value="1"/>
</dbReference>
<evidence type="ECO:0000259" key="3">
    <source>
        <dbReference type="PROSITE" id="PS51203"/>
    </source>
</evidence>
<dbReference type="PANTHER" id="PTHR12356">
    <property type="entry name" value="NUCLEAR MOVEMENT PROTEIN NUDC"/>
    <property type="match status" value="1"/>
</dbReference>
<evidence type="ECO:0000313" key="4">
    <source>
        <dbReference type="EMBL" id="VUZ44747.1"/>
    </source>
</evidence>
<feature type="domain" description="CS" evidence="3">
    <location>
        <begin position="181"/>
        <end position="272"/>
    </location>
</feature>
<name>A0A564YBT3_HYMDI</name>
<dbReference type="InterPro" id="IPR007052">
    <property type="entry name" value="CS_dom"/>
</dbReference>
<reference evidence="4 5" key="1">
    <citation type="submission" date="2019-07" db="EMBL/GenBank/DDBJ databases">
        <authorList>
            <person name="Jastrzebski P J."/>
            <person name="Paukszto L."/>
            <person name="Jastrzebski P J."/>
        </authorList>
    </citation>
    <scope>NUCLEOTIDE SEQUENCE [LARGE SCALE GENOMIC DNA]</scope>
    <source>
        <strain evidence="4 5">WMS-il1</strain>
    </source>
</reference>
<dbReference type="GO" id="GO:0005737">
    <property type="term" value="C:cytoplasm"/>
    <property type="evidence" value="ECO:0007669"/>
    <property type="project" value="TreeGrafter"/>
</dbReference>
<dbReference type="PANTHER" id="PTHR12356:SF19">
    <property type="entry name" value="NUDC DOMAIN-CONTAINING PROTEIN 3"/>
    <property type="match status" value="1"/>
</dbReference>
<accession>A0A564YBT3</accession>
<dbReference type="GO" id="GO:0006457">
    <property type="term" value="P:protein folding"/>
    <property type="evidence" value="ECO:0007669"/>
    <property type="project" value="TreeGrafter"/>
</dbReference>
<dbReference type="Pfam" id="PF04969">
    <property type="entry name" value="CS"/>
    <property type="match status" value="1"/>
</dbReference>
<evidence type="ECO:0000256" key="2">
    <source>
        <dbReference type="SAM" id="MobiDB-lite"/>
    </source>
</evidence>
<gene>
    <name evidence="4" type="ORF">WMSIL1_LOCUS4923</name>
</gene>
<dbReference type="PROSITE" id="PS51203">
    <property type="entry name" value="CS"/>
    <property type="match status" value="1"/>
</dbReference>
<keyword evidence="5" id="KW-1185">Reference proteome</keyword>
<feature type="region of interest" description="Disordered" evidence="2">
    <location>
        <begin position="79"/>
        <end position="149"/>
    </location>
</feature>
<dbReference type="InterPro" id="IPR008978">
    <property type="entry name" value="HSP20-like_chaperone"/>
</dbReference>
<feature type="region of interest" description="Disordered" evidence="2">
    <location>
        <begin position="330"/>
        <end position="360"/>
    </location>
</feature>
<dbReference type="EMBL" id="CABIJS010000144">
    <property type="protein sequence ID" value="VUZ44747.1"/>
    <property type="molecule type" value="Genomic_DNA"/>
</dbReference>
<feature type="compositionally biased region" description="Polar residues" evidence="2">
    <location>
        <begin position="108"/>
        <end position="130"/>
    </location>
</feature>
<keyword evidence="1" id="KW-0597">Phosphoprotein</keyword>
<dbReference type="AlphaFoldDB" id="A0A564YBT3"/>
<evidence type="ECO:0000313" key="5">
    <source>
        <dbReference type="Proteomes" id="UP000321570"/>
    </source>
</evidence>
<feature type="compositionally biased region" description="Polar residues" evidence="2">
    <location>
        <begin position="348"/>
        <end position="360"/>
    </location>
</feature>
<feature type="compositionally biased region" description="Basic and acidic residues" evidence="2">
    <location>
        <begin position="87"/>
        <end position="107"/>
    </location>
</feature>
<proteinExistence type="predicted"/>
<dbReference type="InterPro" id="IPR037898">
    <property type="entry name" value="NudC_fam"/>
</dbReference>
<organism evidence="4 5">
    <name type="scientific">Hymenolepis diminuta</name>
    <name type="common">Rat tapeworm</name>
    <dbReference type="NCBI Taxonomy" id="6216"/>
    <lineage>
        <taxon>Eukaryota</taxon>
        <taxon>Metazoa</taxon>
        <taxon>Spiralia</taxon>
        <taxon>Lophotrochozoa</taxon>
        <taxon>Platyhelminthes</taxon>
        <taxon>Cestoda</taxon>
        <taxon>Eucestoda</taxon>
        <taxon>Cyclophyllidea</taxon>
        <taxon>Hymenolepididae</taxon>
        <taxon>Hymenolepis</taxon>
    </lineage>
</organism>
<feature type="compositionally biased region" description="Basic and acidic residues" evidence="2">
    <location>
        <begin position="140"/>
        <end position="149"/>
    </location>
</feature>
<evidence type="ECO:0000256" key="1">
    <source>
        <dbReference type="ARBA" id="ARBA00022553"/>
    </source>
</evidence>
<dbReference type="Proteomes" id="UP000321570">
    <property type="component" value="Unassembled WGS sequence"/>
</dbReference>
<dbReference type="Pfam" id="PF14050">
    <property type="entry name" value="Nudc_N"/>
    <property type="match status" value="1"/>
</dbReference>